<reference evidence="1 2" key="1">
    <citation type="submission" date="2018-06" db="EMBL/GenBank/DDBJ databases">
        <authorList>
            <consortium name="Pathogen Informatics"/>
            <person name="Doyle S."/>
        </authorList>
    </citation>
    <scope>NUCLEOTIDE SEQUENCE [LARGE SCALE GENOMIC DNA]</scope>
    <source>
        <strain evidence="1 2">NCTC11343</strain>
    </source>
</reference>
<dbReference type="AlphaFoldDB" id="A0A2X2JBS7"/>
<protein>
    <submittedName>
        <fullName evidence="1">Uncharacterized protein</fullName>
    </submittedName>
</protein>
<organism evidence="1 2">
    <name type="scientific">Sphingobacterium multivorum</name>
    <dbReference type="NCBI Taxonomy" id="28454"/>
    <lineage>
        <taxon>Bacteria</taxon>
        <taxon>Pseudomonadati</taxon>
        <taxon>Bacteroidota</taxon>
        <taxon>Sphingobacteriia</taxon>
        <taxon>Sphingobacteriales</taxon>
        <taxon>Sphingobacteriaceae</taxon>
        <taxon>Sphingobacterium</taxon>
    </lineage>
</organism>
<proteinExistence type="predicted"/>
<name>A0A2X2JBS7_SPHMU</name>
<evidence type="ECO:0000313" key="1">
    <source>
        <dbReference type="EMBL" id="SPZ84525.1"/>
    </source>
</evidence>
<sequence length="31" mass="3797">MYNNYCKIIDKTKEQATKPALLFYQRFSRII</sequence>
<evidence type="ECO:0000313" key="2">
    <source>
        <dbReference type="Proteomes" id="UP000251241"/>
    </source>
</evidence>
<accession>A0A2X2JBS7</accession>
<gene>
    <name evidence="1" type="ORF">NCTC11343_01067</name>
</gene>
<dbReference type="Proteomes" id="UP000251241">
    <property type="component" value="Unassembled WGS sequence"/>
</dbReference>
<dbReference type="EMBL" id="UAUU01000002">
    <property type="protein sequence ID" value="SPZ84525.1"/>
    <property type="molecule type" value="Genomic_DNA"/>
</dbReference>